<keyword evidence="2" id="KW-1133">Transmembrane helix</keyword>
<dbReference type="PATRIC" id="fig|1698449.3.peg.1191"/>
<dbReference type="STRING" id="1697053.AKN87_08390"/>
<protein>
    <recommendedName>
        <fullName evidence="3">Lnb N-terminal periplasmic domain-containing protein</fullName>
    </recommendedName>
</protein>
<feature type="transmembrane region" description="Helical" evidence="2">
    <location>
        <begin position="26"/>
        <end position="44"/>
    </location>
</feature>
<dbReference type="EMBL" id="CP012365">
    <property type="protein sequence ID" value="AKX60581.1"/>
    <property type="molecule type" value="Genomic_DNA"/>
</dbReference>
<organism evidence="4 5">
    <name type="scientific">Thiopseudomonas alkaliphila</name>
    <dbReference type="NCBI Taxonomy" id="1697053"/>
    <lineage>
        <taxon>Bacteria</taxon>
        <taxon>Pseudomonadati</taxon>
        <taxon>Pseudomonadota</taxon>
        <taxon>Gammaproteobacteria</taxon>
        <taxon>Pseudomonadales</taxon>
        <taxon>Pseudomonadaceae</taxon>
        <taxon>Thiopseudomonas</taxon>
    </lineage>
</organism>
<evidence type="ECO:0000256" key="2">
    <source>
        <dbReference type="SAM" id="Phobius"/>
    </source>
</evidence>
<name>A0A0K1XGY4_9GAMM</name>
<dbReference type="Proteomes" id="UP000063953">
    <property type="component" value="Chromosome"/>
</dbReference>
<feature type="domain" description="Lnb N-terminal periplasmic" evidence="3">
    <location>
        <begin position="110"/>
        <end position="265"/>
    </location>
</feature>
<keyword evidence="2" id="KW-0812">Transmembrane</keyword>
<reference evidence="4 5" key="1">
    <citation type="journal article" date="2015" name="Genome Announc.">
        <title>Genome Sequences of Oblitimonas alkaliphila gen. nov. sp. nov. (Proposed), a Novel Bacterium of the Pseudomonadaceae Family.</title>
        <authorList>
            <person name="Lauer A.C."/>
            <person name="Nicholson A.C."/>
            <person name="Humrighouse B.W."/>
            <person name="Emery B."/>
            <person name="Drobish A."/>
            <person name="Juieng P."/>
            <person name="Loparev V."/>
            <person name="McQuiston J.R."/>
        </authorList>
    </citation>
    <scope>NUCLEOTIDE SEQUENCE [LARGE SCALE GENOMIC DNA]</scope>
    <source>
        <strain evidence="4 5">E5571</strain>
    </source>
</reference>
<feature type="region of interest" description="Disordered" evidence="1">
    <location>
        <begin position="299"/>
        <end position="325"/>
    </location>
</feature>
<gene>
    <name evidence="4" type="ORF">AKN88_05930</name>
</gene>
<dbReference type="InterPro" id="IPR025178">
    <property type="entry name" value="Lnb_N"/>
</dbReference>
<accession>A0A0K1XGY4</accession>
<evidence type="ECO:0000313" key="4">
    <source>
        <dbReference type="EMBL" id="AKX60581.1"/>
    </source>
</evidence>
<dbReference type="Pfam" id="PF13387">
    <property type="entry name" value="Lnb_N"/>
    <property type="match status" value="1"/>
</dbReference>
<feature type="transmembrane region" description="Helical" evidence="2">
    <location>
        <begin position="51"/>
        <end position="68"/>
    </location>
</feature>
<proteinExistence type="predicted"/>
<evidence type="ECO:0000256" key="1">
    <source>
        <dbReference type="SAM" id="MobiDB-lite"/>
    </source>
</evidence>
<keyword evidence="5" id="KW-1185">Reference proteome</keyword>
<keyword evidence="2" id="KW-0472">Membrane</keyword>
<evidence type="ECO:0000259" key="3">
    <source>
        <dbReference type="Pfam" id="PF13387"/>
    </source>
</evidence>
<dbReference type="AlphaFoldDB" id="A0A0K1XGY4"/>
<evidence type="ECO:0000313" key="5">
    <source>
        <dbReference type="Proteomes" id="UP000063953"/>
    </source>
</evidence>
<sequence>MLTLCLLVATLWGNLALYYQAPKPALWMAVWSLLALSCAVLLWVRGATQGVIAYLVLHGCLLVWWNTLEPLNEHIWADDLAQMTHGEVQGSRVTLHNVRNFNWKSETEYEPRWETRRYDLTQLQSVDMITSHWGMQSIAHVLVSFGFSDGQFVTFTVEIRKKQGQSFSEIGGFFKDFELSIMATDERDAIGVRPNVRGEDSYLYRLEMPQELMQQLFLAYINQANDLVEQPRFYNTITANCTTIVFDMMRHITGRSLPLDPRLLLTGYLPSYVQEQGGLVPDYPLSVLTERGRITERSKQAAEASNYSQKIRDGVPGWSQRLSQD</sequence>